<comment type="subcellular location">
    <subcellularLocation>
        <location evidence="1">Cell outer membrane</location>
    </subcellularLocation>
</comment>
<dbReference type="STRING" id="485917.Phep_0906"/>
<keyword evidence="5" id="KW-0998">Cell outer membrane</keyword>
<dbReference type="Gene3D" id="1.25.40.390">
    <property type="match status" value="2"/>
</dbReference>
<protein>
    <recommendedName>
        <fullName evidence="10">RagB/SusD domain protein</fullName>
    </recommendedName>
</protein>
<dbReference type="RefSeq" id="WP_012781072.1">
    <property type="nucleotide sequence ID" value="NC_013061.1"/>
</dbReference>
<dbReference type="Pfam" id="PF07980">
    <property type="entry name" value="SusD_RagB"/>
    <property type="match status" value="1"/>
</dbReference>
<evidence type="ECO:0000256" key="4">
    <source>
        <dbReference type="ARBA" id="ARBA00023136"/>
    </source>
</evidence>
<gene>
    <name evidence="8" type="ordered locus">Phep_0906</name>
</gene>
<dbReference type="Pfam" id="PF14322">
    <property type="entry name" value="SusD-like_3"/>
    <property type="match status" value="1"/>
</dbReference>
<dbReference type="AlphaFoldDB" id="C6Y2R5"/>
<evidence type="ECO:0000259" key="7">
    <source>
        <dbReference type="Pfam" id="PF14322"/>
    </source>
</evidence>
<accession>C6Y2R5</accession>
<dbReference type="InterPro" id="IPR011990">
    <property type="entry name" value="TPR-like_helical_dom_sf"/>
</dbReference>
<dbReference type="OrthoDB" id="653598at2"/>
<dbReference type="InterPro" id="IPR012944">
    <property type="entry name" value="SusD_RagB_dom"/>
</dbReference>
<evidence type="ECO:0000313" key="9">
    <source>
        <dbReference type="Proteomes" id="UP000000852"/>
    </source>
</evidence>
<name>C6Y2R5_PEDHD</name>
<dbReference type="eggNOG" id="COG1834">
    <property type="taxonomic scope" value="Bacteria"/>
</dbReference>
<keyword evidence="9" id="KW-1185">Reference proteome</keyword>
<dbReference type="InterPro" id="IPR033985">
    <property type="entry name" value="SusD-like_N"/>
</dbReference>
<dbReference type="SUPFAM" id="SSF48452">
    <property type="entry name" value="TPR-like"/>
    <property type="match status" value="1"/>
</dbReference>
<evidence type="ECO:0000256" key="5">
    <source>
        <dbReference type="ARBA" id="ARBA00023237"/>
    </source>
</evidence>
<evidence type="ECO:0000313" key="8">
    <source>
        <dbReference type="EMBL" id="ACU03128.1"/>
    </source>
</evidence>
<sequence length="466" mass="52778">MKVNNKYMKSILKVIGCMFVLILVVFSGCKKEWLDVKSDKMQTVPETVVDFQAILDNFTLILVGLGEVAADGHYYTESDFTSMLPLNAHIQNAYVWTSINQHENITQNTTFYTSIYRRILDMNIILDYVEKSKDKDHAGLGQVKAQALFNRGLLYFELAQVYAPAFKTNSANSDLGLALRLSTDITETSVRSTVKQTYDRIISDLTTSKDALPNTSEYLSRASKSAALGLLAKVYLSMGDYSNAFTYSNEYLKIKSELLDYNTLSVVANFIGVNKEVAFLNLLSASSYLNSRYRIDQSLFDSYDNNDLRKKIFFNVTSSGILFKGHYSNSASHMFIGPATDEMYLIRAECNSRAGKLSDAMKDLNDLLRTRYAKNPDGSSKYVDKIALSETDALTKIFAERKKQLILRNVRWSDLRRLNQDSRFSVTLNRTIGGKQYTLEPNSNAYTFPLPYEIIRLSGMKQNPGW</sequence>
<dbReference type="KEGG" id="phe:Phep_0906"/>
<evidence type="ECO:0000259" key="6">
    <source>
        <dbReference type="Pfam" id="PF07980"/>
    </source>
</evidence>
<keyword evidence="4" id="KW-0472">Membrane</keyword>
<evidence type="ECO:0000256" key="3">
    <source>
        <dbReference type="ARBA" id="ARBA00022729"/>
    </source>
</evidence>
<proteinExistence type="inferred from homology"/>
<organism evidence="8 9">
    <name type="scientific">Pedobacter heparinus (strain ATCC 13125 / DSM 2366 / CIP 104194 / JCM 7457 / NBRC 12017 / NCIMB 9290 / NRRL B-14731 / HIM 762-3)</name>
    <dbReference type="NCBI Taxonomy" id="485917"/>
    <lineage>
        <taxon>Bacteria</taxon>
        <taxon>Pseudomonadati</taxon>
        <taxon>Bacteroidota</taxon>
        <taxon>Sphingobacteriia</taxon>
        <taxon>Sphingobacteriales</taxon>
        <taxon>Sphingobacteriaceae</taxon>
        <taxon>Pedobacter</taxon>
    </lineage>
</organism>
<dbReference type="Proteomes" id="UP000000852">
    <property type="component" value="Chromosome"/>
</dbReference>
<dbReference type="EMBL" id="CP001681">
    <property type="protein sequence ID" value="ACU03128.1"/>
    <property type="molecule type" value="Genomic_DNA"/>
</dbReference>
<evidence type="ECO:0000256" key="1">
    <source>
        <dbReference type="ARBA" id="ARBA00004442"/>
    </source>
</evidence>
<feature type="domain" description="SusD-like N-terminal" evidence="7">
    <location>
        <begin position="32"/>
        <end position="236"/>
    </location>
</feature>
<comment type="similarity">
    <text evidence="2">Belongs to the SusD family.</text>
</comment>
<keyword evidence="3" id="KW-0732">Signal</keyword>
<dbReference type="HOGENOM" id="CLU_015553_3_0_10"/>
<dbReference type="GO" id="GO:0009279">
    <property type="term" value="C:cell outer membrane"/>
    <property type="evidence" value="ECO:0007669"/>
    <property type="project" value="UniProtKB-SubCell"/>
</dbReference>
<evidence type="ECO:0000256" key="2">
    <source>
        <dbReference type="ARBA" id="ARBA00006275"/>
    </source>
</evidence>
<dbReference type="PROSITE" id="PS51257">
    <property type="entry name" value="PROKAR_LIPOPROTEIN"/>
    <property type="match status" value="1"/>
</dbReference>
<evidence type="ECO:0008006" key="10">
    <source>
        <dbReference type="Google" id="ProtNLM"/>
    </source>
</evidence>
<reference evidence="8 9" key="1">
    <citation type="journal article" date="2009" name="Stand. Genomic Sci.">
        <title>Complete genome sequence of Pedobacter heparinus type strain (HIM 762-3).</title>
        <authorList>
            <person name="Han C."/>
            <person name="Spring S."/>
            <person name="Lapidus A."/>
            <person name="Del Rio T.G."/>
            <person name="Tice H."/>
            <person name="Copeland A."/>
            <person name="Cheng J.F."/>
            <person name="Lucas S."/>
            <person name="Chen F."/>
            <person name="Nolan M."/>
            <person name="Bruce D."/>
            <person name="Goodwin L."/>
            <person name="Pitluck S."/>
            <person name="Ivanova N."/>
            <person name="Mavromatis K."/>
            <person name="Mikhailova N."/>
            <person name="Pati A."/>
            <person name="Chen A."/>
            <person name="Palaniappan K."/>
            <person name="Land M."/>
            <person name="Hauser L."/>
            <person name="Chang Y.J."/>
            <person name="Jeffries C.C."/>
            <person name="Saunders E."/>
            <person name="Chertkov O."/>
            <person name="Brettin T."/>
            <person name="Goker M."/>
            <person name="Rohde M."/>
            <person name="Bristow J."/>
            <person name="Eisen J.A."/>
            <person name="Markowitz V."/>
            <person name="Hugenholtz P."/>
            <person name="Kyrpides N.C."/>
            <person name="Klenk H.P."/>
            <person name="Detter J.C."/>
        </authorList>
    </citation>
    <scope>NUCLEOTIDE SEQUENCE [LARGE SCALE GENOMIC DNA]</scope>
    <source>
        <strain evidence="9">ATCC 13125 / DSM 2366 / CIP 104194 / JCM 7457 / NBRC 12017 / NCIMB 9290 / NRRL B-14731 / HIM 762-3</strain>
    </source>
</reference>
<feature type="domain" description="RagB/SusD" evidence="6">
    <location>
        <begin position="342"/>
        <end position="466"/>
    </location>
</feature>